<sequence>MVSSRVVDLFPSERDQRELQGGHQGKRLSATREQKQGKKQDRNVGTLVFGPTVGANVLGWSLGEEILLGYVLASKRADSTSKRLTELGTAGGGPARSLRRSNLEDGVTVSAVVRVRESNPYFCGMKPCSYVD</sequence>
<proteinExistence type="predicted"/>
<name>A0ABU6S940_9FABA</name>
<keyword evidence="3" id="KW-1185">Reference proteome</keyword>
<feature type="compositionally biased region" description="Basic and acidic residues" evidence="1">
    <location>
        <begin position="30"/>
        <end position="42"/>
    </location>
</feature>
<protein>
    <submittedName>
        <fullName evidence="2">Uncharacterized protein</fullName>
    </submittedName>
</protein>
<reference evidence="2 3" key="1">
    <citation type="journal article" date="2023" name="Plants (Basel)">
        <title>Bridging the Gap: Combining Genomics and Transcriptomics Approaches to Understand Stylosanthes scabra, an Orphan Legume from the Brazilian Caatinga.</title>
        <authorList>
            <person name="Ferreira-Neto J.R.C."/>
            <person name="da Silva M.D."/>
            <person name="Binneck E."/>
            <person name="de Melo N.F."/>
            <person name="da Silva R.H."/>
            <person name="de Melo A.L.T.M."/>
            <person name="Pandolfi V."/>
            <person name="Bustamante F.O."/>
            <person name="Brasileiro-Vidal A.C."/>
            <person name="Benko-Iseppon A.M."/>
        </authorList>
    </citation>
    <scope>NUCLEOTIDE SEQUENCE [LARGE SCALE GENOMIC DNA]</scope>
    <source>
        <tissue evidence="2">Leaves</tissue>
    </source>
</reference>
<organism evidence="2 3">
    <name type="scientific">Stylosanthes scabra</name>
    <dbReference type="NCBI Taxonomy" id="79078"/>
    <lineage>
        <taxon>Eukaryota</taxon>
        <taxon>Viridiplantae</taxon>
        <taxon>Streptophyta</taxon>
        <taxon>Embryophyta</taxon>
        <taxon>Tracheophyta</taxon>
        <taxon>Spermatophyta</taxon>
        <taxon>Magnoliopsida</taxon>
        <taxon>eudicotyledons</taxon>
        <taxon>Gunneridae</taxon>
        <taxon>Pentapetalae</taxon>
        <taxon>rosids</taxon>
        <taxon>fabids</taxon>
        <taxon>Fabales</taxon>
        <taxon>Fabaceae</taxon>
        <taxon>Papilionoideae</taxon>
        <taxon>50 kb inversion clade</taxon>
        <taxon>dalbergioids sensu lato</taxon>
        <taxon>Dalbergieae</taxon>
        <taxon>Pterocarpus clade</taxon>
        <taxon>Stylosanthes</taxon>
    </lineage>
</organism>
<accession>A0ABU6S940</accession>
<evidence type="ECO:0000256" key="1">
    <source>
        <dbReference type="SAM" id="MobiDB-lite"/>
    </source>
</evidence>
<evidence type="ECO:0000313" key="3">
    <source>
        <dbReference type="Proteomes" id="UP001341840"/>
    </source>
</evidence>
<feature type="region of interest" description="Disordered" evidence="1">
    <location>
        <begin position="15"/>
        <end position="43"/>
    </location>
</feature>
<evidence type="ECO:0000313" key="2">
    <source>
        <dbReference type="EMBL" id="MED6132734.1"/>
    </source>
</evidence>
<gene>
    <name evidence="2" type="ORF">PIB30_021559</name>
</gene>
<comment type="caution">
    <text evidence="2">The sequence shown here is derived from an EMBL/GenBank/DDBJ whole genome shotgun (WGS) entry which is preliminary data.</text>
</comment>
<dbReference type="Proteomes" id="UP001341840">
    <property type="component" value="Unassembled WGS sequence"/>
</dbReference>
<dbReference type="EMBL" id="JASCZI010060486">
    <property type="protein sequence ID" value="MED6132734.1"/>
    <property type="molecule type" value="Genomic_DNA"/>
</dbReference>